<reference evidence="2" key="1">
    <citation type="submission" date="2022-11" db="EMBL/GenBank/DDBJ databases">
        <authorList>
            <person name="Kikuchi T."/>
        </authorList>
    </citation>
    <scope>NUCLEOTIDE SEQUENCE</scope>
    <source>
        <strain evidence="2">PS1010</strain>
    </source>
</reference>
<dbReference type="GO" id="GO:0003730">
    <property type="term" value="F:mRNA 3'-UTR binding"/>
    <property type="evidence" value="ECO:0007669"/>
    <property type="project" value="TreeGrafter"/>
</dbReference>
<protein>
    <recommendedName>
        <fullName evidence="4">Leucine-rich PPR motif-containing protein, mitochondrial</fullName>
    </recommendedName>
</protein>
<gene>
    <name evidence="2" type="ORF">CAMP_LOCUS14668</name>
</gene>
<dbReference type="PANTHER" id="PTHR46669">
    <property type="entry name" value="LEUCINE-RICH PPR MOTIF-CONTAINING PROTEIN, MITOCHONDRIAL"/>
    <property type="match status" value="1"/>
</dbReference>
<evidence type="ECO:0008006" key="4">
    <source>
        <dbReference type="Google" id="ProtNLM"/>
    </source>
</evidence>
<comment type="caution">
    <text evidence="2">The sequence shown here is derived from an EMBL/GenBank/DDBJ whole genome shotgun (WGS) entry which is preliminary data.</text>
</comment>
<dbReference type="OrthoDB" id="185373at2759"/>
<name>A0A9P1IVT1_9PELO</name>
<dbReference type="PANTHER" id="PTHR46669:SF3">
    <property type="entry name" value="LEUCINE-RICH PPR MOTIF-CONTAINING PROTEIN, MITOCHONDRIAL"/>
    <property type="match status" value="1"/>
</dbReference>
<dbReference type="GO" id="GO:0070129">
    <property type="term" value="P:regulation of mitochondrial translation"/>
    <property type="evidence" value="ECO:0007669"/>
    <property type="project" value="TreeGrafter"/>
</dbReference>
<dbReference type="AlphaFoldDB" id="A0A9P1IVT1"/>
<dbReference type="GO" id="GO:0005634">
    <property type="term" value="C:nucleus"/>
    <property type="evidence" value="ECO:0007669"/>
    <property type="project" value="TreeGrafter"/>
</dbReference>
<feature type="region of interest" description="Disordered" evidence="1">
    <location>
        <begin position="20"/>
        <end position="39"/>
    </location>
</feature>
<dbReference type="InterPro" id="IPR011990">
    <property type="entry name" value="TPR-like_helical_dom_sf"/>
</dbReference>
<organism evidence="2 3">
    <name type="scientific">Caenorhabditis angaria</name>
    <dbReference type="NCBI Taxonomy" id="860376"/>
    <lineage>
        <taxon>Eukaryota</taxon>
        <taxon>Metazoa</taxon>
        <taxon>Ecdysozoa</taxon>
        <taxon>Nematoda</taxon>
        <taxon>Chromadorea</taxon>
        <taxon>Rhabditida</taxon>
        <taxon>Rhabditina</taxon>
        <taxon>Rhabditomorpha</taxon>
        <taxon>Rhabditoidea</taxon>
        <taxon>Rhabditidae</taxon>
        <taxon>Peloderinae</taxon>
        <taxon>Caenorhabditis</taxon>
    </lineage>
</organism>
<evidence type="ECO:0000313" key="2">
    <source>
        <dbReference type="EMBL" id="CAI5452031.1"/>
    </source>
</evidence>
<proteinExistence type="predicted"/>
<dbReference type="EMBL" id="CANHGI010000005">
    <property type="protein sequence ID" value="CAI5452031.1"/>
    <property type="molecule type" value="Genomic_DNA"/>
</dbReference>
<accession>A0A9P1IVT1</accession>
<dbReference type="InterPro" id="IPR033490">
    <property type="entry name" value="LRP130"/>
</dbReference>
<evidence type="ECO:0000313" key="3">
    <source>
        <dbReference type="Proteomes" id="UP001152747"/>
    </source>
</evidence>
<evidence type="ECO:0000256" key="1">
    <source>
        <dbReference type="SAM" id="MobiDB-lite"/>
    </source>
</evidence>
<dbReference type="Proteomes" id="UP001152747">
    <property type="component" value="Unassembled WGS sequence"/>
</dbReference>
<sequence length="1033" mass="116590">MLRNGLRLARGRRQFSAAVQATNTPANSVPPPPTSQGEIRKKRNFVSSTPVEQIRLEKKYQEHLKNNKLETLHEAVEYVEWRGTVYPQTMRKQLAVLLSVFGANCDTVSKKIRAAHLEKVEVILAHKNVQLGLASRNALIECKIDNGTRVDVVEELSKYEENGIEVDSKGYALLCEVYAKQGNTKAITDIIQHMKSQSIPLAEDHIVQLVYSVAKSGNDAQVGKVVEKFANSMNVVRLRCAAARAIIQREKEQTGKGGFEVTEMLRNIPTTAKVHSVDNNKYVLNVFMDLIEVGQLDAFNLISSYLVLSEDNIHLAENFQNTTVVARCKSLLSDGNIVEAITLYSRVPPSFSNEFFTKTLKETLENQLVNIEPSKFNDFLKLLTLAHKNGLIESVDQFLLSTISHQKVAQFKTVFDYCEKSGSLRNFLFENGGLKRKLAKKVANLLIATNEEKEKAEYLGKIASVLFSPSKDETVPQIYAFYPIIYQLSNRDVQLVIPALETMNGKTEKREFSTAIVDQLLRSIGNDHVAIEKLQKLLDSNKIDQLNVFRIHKSLIRNITSGKISMKTVAKILSLDFPSADSHNSLKYTAVNLAKFLSNEIITDEKAEEIIGYLESDTRATLSTEEVFAARDILKGQPKKAELIGNLKRSQTLTKWRNTDVEQLIEEVPRVKKPAAKLALIDVVVYKTLKEKSNDLSFIVNILENSVEWKTLMNENEEYHNKRIRANLRNLETIAISKAISTNDMVLADRLWMTRSGHLTADVCLAYASRLFVNGQVERADEVCEDLRVSSQLIRAVTLEKTGRRLKGVSSEKMNELAKYLSKQFNLSQKDTRRIVQQVKLEELNSLIQSGKLNEALQMAIEETEQSRRAFGQVPIMIEAIKKDNLEVLSSVHMMVRSAHNQDMANINLAYALIHSDNAERARVLVEKQNLEIEDFTLQYFITLASSSESPKTLKNLFLIFNGRASTLQLNSLLETATKQLWKSGDIESLNELDKEIASSNFPLQNRLRAFFDDLKVKHAENLIENNDGITNI</sequence>
<dbReference type="GO" id="GO:0005739">
    <property type="term" value="C:mitochondrion"/>
    <property type="evidence" value="ECO:0007669"/>
    <property type="project" value="TreeGrafter"/>
</dbReference>
<dbReference type="Gene3D" id="1.25.40.10">
    <property type="entry name" value="Tetratricopeptide repeat domain"/>
    <property type="match status" value="1"/>
</dbReference>
<keyword evidence="3" id="KW-1185">Reference proteome</keyword>